<comment type="similarity">
    <text evidence="8 9">Belongs to the TonB-dependent receptor family.</text>
</comment>
<dbReference type="InterPro" id="IPR023997">
    <property type="entry name" value="TonB-dep_OMP_SusC/RagA_CS"/>
</dbReference>
<dbReference type="PROSITE" id="PS52016">
    <property type="entry name" value="TONB_DEPENDENT_REC_3"/>
    <property type="match status" value="1"/>
</dbReference>
<dbReference type="SUPFAM" id="SSF49464">
    <property type="entry name" value="Carboxypeptidase regulatory domain-like"/>
    <property type="match status" value="1"/>
</dbReference>
<dbReference type="Gene3D" id="2.170.130.10">
    <property type="entry name" value="TonB-dependent receptor, plug domain"/>
    <property type="match status" value="1"/>
</dbReference>
<evidence type="ECO:0000256" key="4">
    <source>
        <dbReference type="ARBA" id="ARBA00022692"/>
    </source>
</evidence>
<evidence type="ECO:0000256" key="1">
    <source>
        <dbReference type="ARBA" id="ARBA00004571"/>
    </source>
</evidence>
<evidence type="ECO:0000313" key="13">
    <source>
        <dbReference type="EMBL" id="RCH56333.1"/>
    </source>
</evidence>
<gene>
    <name evidence="13" type="ORF">DJ568_00280</name>
</gene>
<dbReference type="Pfam" id="PF00593">
    <property type="entry name" value="TonB_dep_Rec_b-barrel"/>
    <property type="match status" value="1"/>
</dbReference>
<dbReference type="Pfam" id="PF07715">
    <property type="entry name" value="Plug"/>
    <property type="match status" value="1"/>
</dbReference>
<evidence type="ECO:0000256" key="9">
    <source>
        <dbReference type="RuleBase" id="RU003357"/>
    </source>
</evidence>
<sequence length="1024" mass="113258">MKLKIYLLILSVCCFFQLANAQNRTVTGKVTDAEGEVLPGVNVSLKGTATATATDARGQYTLTIPETGATLVFSYLGFATQEVAANTATIDITLQTDSKQLDEIVVTGYQSERKKDLTGSVAVVDVNDLRKQAVANPIKALQGQVPGVYITSNGSPSAPATVRIRGIGTLNDNDPLYIIDGVPSKSGMHELNQADIESMQILKDAAAASIYGSRAGNGVIIITTKRGKQGGTQASVNAYTSISSYLNKIDMLDADGYGRVLWQAYVNKGIDPNSNGLRYQFEWEVNPQTNQPVLNNIFVAEYLNPEQTIKAANTNWFNEISRTGVIQNYDAQVSNGNENGHYLLSLGYFDNKGIVKTTGFNRISARLNSDYKLFKGAVTVGQNLSLTKTREVSADIINSAIQALPIIPVRTVDGKGWGGPVSGMNDRQNPVRVLEDNKQNAYNFMRVFGNFFADVNLAKGLTFRSNFGIDYGNFTSRNWQKKYVSGYLVNDVNKTINVQTHNVKTNWTNSLNYKWENKDHKVDAFVGTEYFSENVSSFMASREGYVLEDPDYMYIDAGTGIKDNSGYGLKNTLFSYISRVNYIFRDRYLFTATMRYDGSSRFGKNNKYGAFPAFSAGWRLSEEPFFKSVTNIFDELKLRGSWGINGNQQTDNRAIYNIYLPNYNITSYDINGNKSGVLPAGFYLFQNANPNLRWEQAEMLDLGIDYSIANQKLYGSISYFDKKTKDILIDPPYIGVLGEGGKTFVNGASMRNQGLEFMVGHRSNIGRDWRIDVTGNFDIIRSKVTHLPASVVNAYGGNGKDQNILGRTFGSTYGYVADGLFKTQEEVDSHATQQGKGLGRIRYTDLNNDGVVDINDQTWIANPLPKFTYGFNANIGYKNFDLSFLLQGVGNVDVVNGAKYFTDFWSVTESSSNKGARLLNAWSPSNANSTIPAVSLTDDNFENRMSTYFIENGTYLKLRNAQLGYTFPASALSKLKIKSLRLYVGGDNLLIIYKSKSFTGLDPESPAFGYPNPTVFTGGINLRF</sequence>
<keyword evidence="2 8" id="KW-0813">Transport</keyword>
<evidence type="ECO:0000256" key="2">
    <source>
        <dbReference type="ARBA" id="ARBA00022448"/>
    </source>
</evidence>
<keyword evidence="4 8" id="KW-0812">Transmembrane</keyword>
<dbReference type="Pfam" id="PF13715">
    <property type="entry name" value="CarbopepD_reg_2"/>
    <property type="match status" value="1"/>
</dbReference>
<keyword evidence="6 8" id="KW-0472">Membrane</keyword>
<keyword evidence="10" id="KW-0732">Signal</keyword>
<accession>A0A367GUH2</accession>
<dbReference type="InterPro" id="IPR039426">
    <property type="entry name" value="TonB-dep_rcpt-like"/>
</dbReference>
<feature type="signal peptide" evidence="10">
    <location>
        <begin position="1"/>
        <end position="21"/>
    </location>
</feature>
<keyword evidence="3 8" id="KW-1134">Transmembrane beta strand</keyword>
<protein>
    <submittedName>
        <fullName evidence="13">SusC/RagA family protein</fullName>
    </submittedName>
</protein>
<evidence type="ECO:0000256" key="8">
    <source>
        <dbReference type="PROSITE-ProRule" id="PRU01360"/>
    </source>
</evidence>
<name>A0A367GUH2_9SPHI</name>
<evidence type="ECO:0000256" key="5">
    <source>
        <dbReference type="ARBA" id="ARBA00023077"/>
    </source>
</evidence>
<organism evidence="13 14">
    <name type="scientific">Mucilaginibacter hurinus</name>
    <dbReference type="NCBI Taxonomy" id="2201324"/>
    <lineage>
        <taxon>Bacteria</taxon>
        <taxon>Pseudomonadati</taxon>
        <taxon>Bacteroidota</taxon>
        <taxon>Sphingobacteriia</taxon>
        <taxon>Sphingobacteriales</taxon>
        <taxon>Sphingobacteriaceae</taxon>
        <taxon>Mucilaginibacter</taxon>
    </lineage>
</organism>
<dbReference type="Proteomes" id="UP000253209">
    <property type="component" value="Unassembled WGS sequence"/>
</dbReference>
<evidence type="ECO:0000256" key="6">
    <source>
        <dbReference type="ARBA" id="ARBA00023136"/>
    </source>
</evidence>
<dbReference type="InterPro" id="IPR037066">
    <property type="entry name" value="Plug_dom_sf"/>
</dbReference>
<comment type="subcellular location">
    <subcellularLocation>
        <location evidence="1 8">Cell outer membrane</location>
        <topology evidence="1 8">Multi-pass membrane protein</topology>
    </subcellularLocation>
</comment>
<dbReference type="AlphaFoldDB" id="A0A367GUH2"/>
<dbReference type="InterPro" id="IPR012910">
    <property type="entry name" value="Plug_dom"/>
</dbReference>
<evidence type="ECO:0000256" key="3">
    <source>
        <dbReference type="ARBA" id="ARBA00022452"/>
    </source>
</evidence>
<evidence type="ECO:0000259" key="11">
    <source>
        <dbReference type="Pfam" id="PF00593"/>
    </source>
</evidence>
<feature type="domain" description="TonB-dependent receptor-like beta-barrel" evidence="11">
    <location>
        <begin position="448"/>
        <end position="989"/>
    </location>
</feature>
<keyword evidence="14" id="KW-1185">Reference proteome</keyword>
<keyword evidence="5 9" id="KW-0798">TonB box</keyword>
<dbReference type="SUPFAM" id="SSF56935">
    <property type="entry name" value="Porins"/>
    <property type="match status" value="1"/>
</dbReference>
<dbReference type="NCBIfam" id="TIGR04056">
    <property type="entry name" value="OMP_RagA_SusC"/>
    <property type="match status" value="1"/>
</dbReference>
<dbReference type="EMBL" id="QGDC01000001">
    <property type="protein sequence ID" value="RCH56333.1"/>
    <property type="molecule type" value="Genomic_DNA"/>
</dbReference>
<keyword evidence="7 8" id="KW-0998">Cell outer membrane</keyword>
<evidence type="ECO:0000256" key="7">
    <source>
        <dbReference type="ARBA" id="ARBA00023237"/>
    </source>
</evidence>
<evidence type="ECO:0000259" key="12">
    <source>
        <dbReference type="Pfam" id="PF07715"/>
    </source>
</evidence>
<evidence type="ECO:0000313" key="14">
    <source>
        <dbReference type="Proteomes" id="UP000253209"/>
    </source>
</evidence>
<comment type="caution">
    <text evidence="13">The sequence shown here is derived from an EMBL/GenBank/DDBJ whole genome shotgun (WGS) entry which is preliminary data.</text>
</comment>
<dbReference type="InterPro" id="IPR008969">
    <property type="entry name" value="CarboxyPept-like_regulatory"/>
</dbReference>
<dbReference type="Gene3D" id="2.40.170.20">
    <property type="entry name" value="TonB-dependent receptor, beta-barrel domain"/>
    <property type="match status" value="1"/>
</dbReference>
<feature type="domain" description="TonB-dependent receptor plug" evidence="12">
    <location>
        <begin position="114"/>
        <end position="219"/>
    </location>
</feature>
<proteinExistence type="inferred from homology"/>
<dbReference type="NCBIfam" id="TIGR04057">
    <property type="entry name" value="SusC_RagA_signa"/>
    <property type="match status" value="1"/>
</dbReference>
<reference evidence="13 14" key="1">
    <citation type="submission" date="2018-05" db="EMBL/GenBank/DDBJ databases">
        <title>Mucilaginibacter hurinus sp. nov., isolated from briquette warehouse soil.</title>
        <authorList>
            <person name="Choi L."/>
        </authorList>
    </citation>
    <scope>NUCLEOTIDE SEQUENCE [LARGE SCALE GENOMIC DNA]</scope>
    <source>
        <strain evidence="13 14">ZR32</strain>
    </source>
</reference>
<dbReference type="OrthoDB" id="9768177at2"/>
<dbReference type="InterPro" id="IPR023996">
    <property type="entry name" value="TonB-dep_OMP_SusC/RagA"/>
</dbReference>
<evidence type="ECO:0000256" key="10">
    <source>
        <dbReference type="SAM" id="SignalP"/>
    </source>
</evidence>
<dbReference type="Gene3D" id="2.60.40.1120">
    <property type="entry name" value="Carboxypeptidase-like, regulatory domain"/>
    <property type="match status" value="1"/>
</dbReference>
<dbReference type="InterPro" id="IPR000531">
    <property type="entry name" value="Beta-barrel_TonB"/>
</dbReference>
<dbReference type="InterPro" id="IPR036942">
    <property type="entry name" value="Beta-barrel_TonB_sf"/>
</dbReference>
<feature type="chain" id="PRO_5016777190" evidence="10">
    <location>
        <begin position="22"/>
        <end position="1024"/>
    </location>
</feature>
<dbReference type="GO" id="GO:0009279">
    <property type="term" value="C:cell outer membrane"/>
    <property type="evidence" value="ECO:0007669"/>
    <property type="project" value="UniProtKB-SubCell"/>
</dbReference>
<dbReference type="RefSeq" id="WP_114003231.1">
    <property type="nucleotide sequence ID" value="NZ_QGDC01000001.1"/>
</dbReference>